<accession>A0A509EG51</accession>
<name>A0A509EG51_9HYPH</name>
<protein>
    <submittedName>
        <fullName evidence="1">Uncharacterized protein</fullName>
    </submittedName>
</protein>
<evidence type="ECO:0000313" key="1">
    <source>
        <dbReference type="EMBL" id="VUD72624.1"/>
    </source>
</evidence>
<reference evidence="1 2" key="1">
    <citation type="submission" date="2019-06" db="EMBL/GenBank/DDBJ databases">
        <authorList>
            <person name="Rodrigo-Torres L."/>
            <person name="Arahal R. D."/>
            <person name="Lucena T."/>
        </authorList>
    </citation>
    <scope>NUCLEOTIDE SEQUENCE [LARGE SCALE GENOMIC DNA]</scope>
    <source>
        <strain evidence="1 2">SB0023/3</strain>
    </source>
</reference>
<sequence length="29" mass="3495">MRAALSRRRPFAYLGILVRVMRPERPEPR</sequence>
<keyword evidence="2" id="KW-1185">Reference proteome</keyword>
<dbReference type="EMBL" id="CABFPH010000046">
    <property type="protein sequence ID" value="VUD72624.1"/>
    <property type="molecule type" value="Genomic_DNA"/>
</dbReference>
<dbReference type="AlphaFoldDB" id="A0A509EG51"/>
<organism evidence="1 2">
    <name type="scientific">Methylobacterium symbioticum</name>
    <dbReference type="NCBI Taxonomy" id="2584084"/>
    <lineage>
        <taxon>Bacteria</taxon>
        <taxon>Pseudomonadati</taxon>
        <taxon>Pseudomonadota</taxon>
        <taxon>Alphaproteobacteria</taxon>
        <taxon>Hyphomicrobiales</taxon>
        <taxon>Methylobacteriaceae</taxon>
        <taxon>Methylobacterium</taxon>
    </lineage>
</organism>
<evidence type="ECO:0000313" key="2">
    <source>
        <dbReference type="Proteomes" id="UP000410984"/>
    </source>
</evidence>
<proteinExistence type="predicted"/>
<gene>
    <name evidence="1" type="ORF">MET9862_03224</name>
</gene>
<dbReference type="Proteomes" id="UP000410984">
    <property type="component" value="Unassembled WGS sequence"/>
</dbReference>